<dbReference type="EMBL" id="JAOB01000029">
    <property type="protein sequence ID" value="EUA56854.1"/>
    <property type="molecule type" value="Genomic_DNA"/>
</dbReference>
<protein>
    <submittedName>
        <fullName evidence="1">Putative transposase</fullName>
    </submittedName>
</protein>
<name>X8CLA1_MYCXE</name>
<gene>
    <name evidence="1" type="ORF">I553_8908</name>
</gene>
<dbReference type="PATRIC" id="fig|1299334.3.peg.2991"/>
<reference evidence="1" key="1">
    <citation type="submission" date="2014-01" db="EMBL/GenBank/DDBJ databases">
        <authorList>
            <person name="Brown-Elliot B."/>
            <person name="Wallace R."/>
            <person name="Lenaerts A."/>
            <person name="Ordway D."/>
            <person name="DeGroote M.A."/>
            <person name="Parker T."/>
            <person name="Sizemore C."/>
            <person name="Tallon L.J."/>
            <person name="Sadzewicz L.K."/>
            <person name="Sengamalay N."/>
            <person name="Fraser C.M."/>
            <person name="Hine E."/>
            <person name="Shefchek K.A."/>
            <person name="Das S.P."/>
            <person name="Tettelin H."/>
        </authorList>
    </citation>
    <scope>NUCLEOTIDE SEQUENCE [LARGE SCALE GENOMIC DNA]</scope>
    <source>
        <strain evidence="1">4042</strain>
    </source>
</reference>
<sequence length="49" mass="5382">MWAAEGRNKDTLGRFFDQLGAERAAALTHVSCGGAECIHAVLRDRARPR</sequence>
<proteinExistence type="predicted"/>
<evidence type="ECO:0000313" key="1">
    <source>
        <dbReference type="EMBL" id="EUA56854.1"/>
    </source>
</evidence>
<organism evidence="1">
    <name type="scientific">Mycobacterium xenopi 4042</name>
    <dbReference type="NCBI Taxonomy" id="1299334"/>
    <lineage>
        <taxon>Bacteria</taxon>
        <taxon>Bacillati</taxon>
        <taxon>Actinomycetota</taxon>
        <taxon>Actinomycetes</taxon>
        <taxon>Mycobacteriales</taxon>
        <taxon>Mycobacteriaceae</taxon>
        <taxon>Mycobacterium</taxon>
    </lineage>
</organism>
<comment type="caution">
    <text evidence="1">The sequence shown here is derived from an EMBL/GenBank/DDBJ whole genome shotgun (WGS) entry which is preliminary data.</text>
</comment>
<accession>X8CLA1</accession>
<dbReference type="AlphaFoldDB" id="X8CLA1"/>